<evidence type="ECO:0000313" key="10">
    <source>
        <dbReference type="Proteomes" id="UP000245202"/>
    </source>
</evidence>
<keyword evidence="4" id="KW-1005">Bacterial flagellum biogenesis</keyword>
<feature type="domain" description="Anti-sigma-28 factor FlgM C-terminal" evidence="8">
    <location>
        <begin position="39"/>
        <end position="89"/>
    </location>
</feature>
<accession>A0A2R5ENF4</accession>
<evidence type="ECO:0000256" key="7">
    <source>
        <dbReference type="SAM" id="MobiDB-lite"/>
    </source>
</evidence>
<dbReference type="Proteomes" id="UP000245202">
    <property type="component" value="Unassembled WGS sequence"/>
</dbReference>
<gene>
    <name evidence="9" type="ORF">PAT3040_01737</name>
</gene>
<evidence type="ECO:0000256" key="2">
    <source>
        <dbReference type="ARBA" id="ARBA00017823"/>
    </source>
</evidence>
<comment type="similarity">
    <text evidence="1">Belongs to the FlgM family.</text>
</comment>
<evidence type="ECO:0000256" key="3">
    <source>
        <dbReference type="ARBA" id="ARBA00022491"/>
    </source>
</evidence>
<evidence type="ECO:0000313" key="9">
    <source>
        <dbReference type="EMBL" id="GBG07189.1"/>
    </source>
</evidence>
<keyword evidence="3" id="KW-0678">Repressor</keyword>
<dbReference type="Pfam" id="PF04316">
    <property type="entry name" value="FlgM"/>
    <property type="match status" value="1"/>
</dbReference>
<evidence type="ECO:0000256" key="4">
    <source>
        <dbReference type="ARBA" id="ARBA00022795"/>
    </source>
</evidence>
<comment type="caution">
    <text evidence="9">The sequence shown here is derived from an EMBL/GenBank/DDBJ whole genome shotgun (WGS) entry which is preliminary data.</text>
</comment>
<organism evidence="9 10">
    <name type="scientific">Paenibacillus agaridevorans</name>
    <dbReference type="NCBI Taxonomy" id="171404"/>
    <lineage>
        <taxon>Bacteria</taxon>
        <taxon>Bacillati</taxon>
        <taxon>Bacillota</taxon>
        <taxon>Bacilli</taxon>
        <taxon>Bacillales</taxon>
        <taxon>Paenibacillaceae</taxon>
        <taxon>Paenibacillus</taxon>
    </lineage>
</organism>
<evidence type="ECO:0000256" key="5">
    <source>
        <dbReference type="ARBA" id="ARBA00023015"/>
    </source>
</evidence>
<dbReference type="AlphaFoldDB" id="A0A2R5ENF4"/>
<keyword evidence="9" id="KW-0969">Cilium</keyword>
<keyword evidence="6" id="KW-0804">Transcription</keyword>
<evidence type="ECO:0000259" key="8">
    <source>
        <dbReference type="Pfam" id="PF04316"/>
    </source>
</evidence>
<keyword evidence="9" id="KW-0282">Flagellum</keyword>
<protein>
    <recommendedName>
        <fullName evidence="2">Negative regulator of flagellin synthesis</fullName>
    </recommendedName>
</protein>
<keyword evidence="10" id="KW-1185">Reference proteome</keyword>
<dbReference type="GO" id="GO:0045892">
    <property type="term" value="P:negative regulation of DNA-templated transcription"/>
    <property type="evidence" value="ECO:0007669"/>
    <property type="project" value="InterPro"/>
</dbReference>
<feature type="compositionally biased region" description="Basic and acidic residues" evidence="7">
    <location>
        <begin position="25"/>
        <end position="39"/>
    </location>
</feature>
<feature type="compositionally biased region" description="Polar residues" evidence="7">
    <location>
        <begin position="12"/>
        <end position="24"/>
    </location>
</feature>
<keyword evidence="9" id="KW-0966">Cell projection</keyword>
<evidence type="ECO:0000256" key="1">
    <source>
        <dbReference type="ARBA" id="ARBA00005322"/>
    </source>
</evidence>
<feature type="region of interest" description="Disordered" evidence="7">
    <location>
        <begin position="1"/>
        <end position="39"/>
    </location>
</feature>
<keyword evidence="5" id="KW-0805">Transcription regulation</keyword>
<dbReference type="EMBL" id="BDQX01000080">
    <property type="protein sequence ID" value="GBG07189.1"/>
    <property type="molecule type" value="Genomic_DNA"/>
</dbReference>
<evidence type="ECO:0000256" key="6">
    <source>
        <dbReference type="ARBA" id="ARBA00023163"/>
    </source>
</evidence>
<dbReference type="SUPFAM" id="SSF101498">
    <property type="entry name" value="Anti-sigma factor FlgM"/>
    <property type="match status" value="1"/>
</dbReference>
<proteinExistence type="inferred from homology"/>
<dbReference type="InterPro" id="IPR035890">
    <property type="entry name" value="Anti-sigma-28_factor_FlgM_sf"/>
</dbReference>
<dbReference type="InterPro" id="IPR031316">
    <property type="entry name" value="FlgM_C"/>
</dbReference>
<reference evidence="9 10" key="1">
    <citation type="submission" date="2017-08" db="EMBL/GenBank/DDBJ databases">
        <title>Substantial Increase in Enzyme Production by Combined Drug-Resistance Mutations in Paenibacillus agaridevorans.</title>
        <authorList>
            <person name="Tanaka Y."/>
            <person name="Funane K."/>
            <person name="Hosaka T."/>
            <person name="Shiwa Y."/>
            <person name="Fujita N."/>
            <person name="Miyazaki T."/>
            <person name="Yoshikawa H."/>
            <person name="Murakami K."/>
            <person name="Kasahara K."/>
            <person name="Inaoka T."/>
            <person name="Hiraga Y."/>
            <person name="Ochi K."/>
        </authorList>
    </citation>
    <scope>NUCLEOTIDE SEQUENCE [LARGE SCALE GENOMIC DNA]</scope>
    <source>
        <strain evidence="9 10">T-3040</strain>
    </source>
</reference>
<dbReference type="NCBIfam" id="TIGR03824">
    <property type="entry name" value="FlgM_jcvi"/>
    <property type="match status" value="1"/>
</dbReference>
<dbReference type="InterPro" id="IPR007412">
    <property type="entry name" value="FlgM"/>
</dbReference>
<dbReference type="GO" id="GO:0044781">
    <property type="term" value="P:bacterial-type flagellum organization"/>
    <property type="evidence" value="ECO:0007669"/>
    <property type="project" value="UniProtKB-KW"/>
</dbReference>
<feature type="compositionally biased region" description="Basic and acidic residues" evidence="7">
    <location>
        <begin position="1"/>
        <end position="11"/>
    </location>
</feature>
<name>A0A2R5ENF4_9BACL</name>
<sequence length="96" mass="10769">MNEVDKLKINETNRIGGTNPYQKQSEFRTEGAKKAKQKDEVQISAAAKEMLTTSKLNSTERTERLNELKQSVASGTYHVDAGKIAEKLLPYLNNNN</sequence>